<sequence length="160" mass="17987">MPTLITPVQYEPALEELNAVRPLRLQERPRISLDIPIINKLPKESVKSIAGTLAKGTPSGALLKLKKEYITAYQMQAVSVTTGYVHLNIVFSQVVKKVMVNVTSLGNTTVFYWSTDNFLVVLQDLNSIKVHYLPFVGTNLYIYYAKLSPGQLVFNVYGFY</sequence>
<gene>
    <name evidence="1" type="ORF">S01H1_25554</name>
</gene>
<reference evidence="1" key="1">
    <citation type="journal article" date="2014" name="Front. Microbiol.">
        <title>High frequency of phylogenetically diverse reductive dehalogenase-homologous genes in deep subseafloor sedimentary metagenomes.</title>
        <authorList>
            <person name="Kawai M."/>
            <person name="Futagami T."/>
            <person name="Toyoda A."/>
            <person name="Takaki Y."/>
            <person name="Nishi S."/>
            <person name="Hori S."/>
            <person name="Arai W."/>
            <person name="Tsubouchi T."/>
            <person name="Morono Y."/>
            <person name="Uchiyama I."/>
            <person name="Ito T."/>
            <person name="Fujiyama A."/>
            <person name="Inagaki F."/>
            <person name="Takami H."/>
        </authorList>
    </citation>
    <scope>NUCLEOTIDE SEQUENCE</scope>
    <source>
        <strain evidence="1">Expedition CK06-06</strain>
    </source>
</reference>
<comment type="caution">
    <text evidence="1">The sequence shown here is derived from an EMBL/GenBank/DDBJ whole genome shotgun (WGS) entry which is preliminary data.</text>
</comment>
<name>X0UPY6_9ZZZZ</name>
<organism evidence="1">
    <name type="scientific">marine sediment metagenome</name>
    <dbReference type="NCBI Taxonomy" id="412755"/>
    <lineage>
        <taxon>unclassified sequences</taxon>
        <taxon>metagenomes</taxon>
        <taxon>ecological metagenomes</taxon>
    </lineage>
</organism>
<protein>
    <submittedName>
        <fullName evidence="1">Uncharacterized protein</fullName>
    </submittedName>
</protein>
<proteinExistence type="predicted"/>
<accession>X0UPY6</accession>
<evidence type="ECO:0000313" key="1">
    <source>
        <dbReference type="EMBL" id="GAF90525.1"/>
    </source>
</evidence>
<dbReference type="AlphaFoldDB" id="X0UPY6"/>
<dbReference type="EMBL" id="BARS01015443">
    <property type="protein sequence ID" value="GAF90525.1"/>
    <property type="molecule type" value="Genomic_DNA"/>
</dbReference>